<name>A0A0K9NGY0_ZOSMR</name>
<sequence length="142" mass="15762">MAANPNGSQERQRKNKFSWYLKAPIRALGRVKDLYINNMIRCADNRNFGGVYPAGMAMSRNSSVHTHTSDQDYAELVRAASQKKLAPDVPPSGVVPRSQSVAAFGRIDEDRPMEFAGDAVVGVPLYPRSRSAVPISRNQRMR</sequence>
<evidence type="ECO:0000313" key="2">
    <source>
        <dbReference type="Proteomes" id="UP000036987"/>
    </source>
</evidence>
<reference evidence="2" key="1">
    <citation type="journal article" date="2016" name="Nature">
        <title>The genome of the seagrass Zostera marina reveals angiosperm adaptation to the sea.</title>
        <authorList>
            <person name="Olsen J.L."/>
            <person name="Rouze P."/>
            <person name="Verhelst B."/>
            <person name="Lin Y.-C."/>
            <person name="Bayer T."/>
            <person name="Collen J."/>
            <person name="Dattolo E."/>
            <person name="De Paoli E."/>
            <person name="Dittami S."/>
            <person name="Maumus F."/>
            <person name="Michel G."/>
            <person name="Kersting A."/>
            <person name="Lauritano C."/>
            <person name="Lohaus R."/>
            <person name="Toepel M."/>
            <person name="Tonon T."/>
            <person name="Vanneste K."/>
            <person name="Amirebrahimi M."/>
            <person name="Brakel J."/>
            <person name="Bostroem C."/>
            <person name="Chovatia M."/>
            <person name="Grimwood J."/>
            <person name="Jenkins J.W."/>
            <person name="Jueterbock A."/>
            <person name="Mraz A."/>
            <person name="Stam W.T."/>
            <person name="Tice H."/>
            <person name="Bornberg-Bauer E."/>
            <person name="Green P.J."/>
            <person name="Pearson G.A."/>
            <person name="Procaccini G."/>
            <person name="Duarte C.M."/>
            <person name="Schmutz J."/>
            <person name="Reusch T.B.H."/>
            <person name="Van de Peer Y."/>
        </authorList>
    </citation>
    <scope>NUCLEOTIDE SEQUENCE [LARGE SCALE GENOMIC DNA]</scope>
    <source>
        <strain evidence="2">cv. Finnish</strain>
    </source>
</reference>
<keyword evidence="2" id="KW-1185">Reference proteome</keyword>
<dbReference type="PANTHER" id="PTHR33526:SF4">
    <property type="entry name" value="OS07G0123800 PROTEIN"/>
    <property type="match status" value="1"/>
</dbReference>
<dbReference type="InterPro" id="IPR016972">
    <property type="entry name" value="UCP031279"/>
</dbReference>
<gene>
    <name evidence="1" type="ORF">ZOSMA_9G01300</name>
</gene>
<dbReference type="EMBL" id="LFYR01002228">
    <property type="protein sequence ID" value="KMZ56026.1"/>
    <property type="molecule type" value="Genomic_DNA"/>
</dbReference>
<accession>A0A0K9NGY0</accession>
<dbReference type="OrthoDB" id="694638at2759"/>
<protein>
    <submittedName>
        <fullName evidence="1">Uncharacterized protein</fullName>
    </submittedName>
</protein>
<dbReference type="OMA" id="DMFLHEK"/>
<comment type="caution">
    <text evidence="1">The sequence shown here is derived from an EMBL/GenBank/DDBJ whole genome shotgun (WGS) entry which is preliminary data.</text>
</comment>
<dbReference type="Proteomes" id="UP000036987">
    <property type="component" value="Unassembled WGS sequence"/>
</dbReference>
<evidence type="ECO:0000313" key="1">
    <source>
        <dbReference type="EMBL" id="KMZ56026.1"/>
    </source>
</evidence>
<dbReference type="PANTHER" id="PTHR33526">
    <property type="entry name" value="OS07G0123800 PROTEIN"/>
    <property type="match status" value="1"/>
</dbReference>
<organism evidence="1 2">
    <name type="scientific">Zostera marina</name>
    <name type="common">Eelgrass</name>
    <dbReference type="NCBI Taxonomy" id="29655"/>
    <lineage>
        <taxon>Eukaryota</taxon>
        <taxon>Viridiplantae</taxon>
        <taxon>Streptophyta</taxon>
        <taxon>Embryophyta</taxon>
        <taxon>Tracheophyta</taxon>
        <taxon>Spermatophyta</taxon>
        <taxon>Magnoliopsida</taxon>
        <taxon>Liliopsida</taxon>
        <taxon>Zosteraceae</taxon>
        <taxon>Zostera</taxon>
    </lineage>
</organism>
<proteinExistence type="predicted"/>
<dbReference type="AlphaFoldDB" id="A0A0K9NGY0"/>
<dbReference type="PIRSF" id="PIRSF031279">
    <property type="entry name" value="UCP031279"/>
    <property type="match status" value="1"/>
</dbReference>